<dbReference type="AlphaFoldDB" id="A0A2G2X4Y1"/>
<dbReference type="InterPro" id="IPR052583">
    <property type="entry name" value="ATP-helicase/E3_Ub-Ligase"/>
</dbReference>
<dbReference type="PANTHER" id="PTHR45865:SF1">
    <property type="entry name" value="E3 UBIQUITIN-PROTEIN LIGASE SHPRH"/>
    <property type="match status" value="1"/>
</dbReference>
<reference evidence="3" key="2">
    <citation type="journal article" date="2017" name="J. Anim. Genet.">
        <title>Multiple reference genome sequences of hot pepper reveal the massive evolution of plant disease resistance genes by retroduplication.</title>
        <authorList>
            <person name="Kim S."/>
            <person name="Park J."/>
            <person name="Yeom S.-I."/>
            <person name="Kim Y.-M."/>
            <person name="Seo E."/>
            <person name="Kim K.-T."/>
            <person name="Kim M.-S."/>
            <person name="Lee J.M."/>
            <person name="Cheong K."/>
            <person name="Shin H.-S."/>
            <person name="Kim S.-B."/>
            <person name="Han K."/>
            <person name="Lee J."/>
            <person name="Park M."/>
            <person name="Lee H.-A."/>
            <person name="Lee H.-Y."/>
            <person name="Lee Y."/>
            <person name="Oh S."/>
            <person name="Lee J.H."/>
            <person name="Choi E."/>
            <person name="Choi E."/>
            <person name="Lee S.E."/>
            <person name="Jeon J."/>
            <person name="Kim H."/>
            <person name="Choi G."/>
            <person name="Song H."/>
            <person name="Lee J."/>
            <person name="Lee S.-C."/>
            <person name="Kwon J.-K."/>
            <person name="Lee H.-Y."/>
            <person name="Koo N."/>
            <person name="Hong Y."/>
            <person name="Kim R.W."/>
            <person name="Kang W.-H."/>
            <person name="Huh J.H."/>
            <person name="Kang B.-C."/>
            <person name="Yang T.-J."/>
            <person name="Lee Y.-H."/>
            <person name="Bennetzen J.L."/>
            <person name="Choi D."/>
        </authorList>
    </citation>
    <scope>NUCLEOTIDE SEQUENCE [LARGE SCALE GENOMIC DNA]</scope>
    <source>
        <strain evidence="3">cv. PBC81</strain>
    </source>
</reference>
<feature type="region of interest" description="Disordered" evidence="1">
    <location>
        <begin position="1"/>
        <end position="31"/>
    </location>
</feature>
<dbReference type="OrthoDB" id="423559at2759"/>
<evidence type="ECO:0000313" key="3">
    <source>
        <dbReference type="Proteomes" id="UP000224567"/>
    </source>
</evidence>
<gene>
    <name evidence="2" type="ORF">CQW23_06989</name>
</gene>
<comment type="caution">
    <text evidence="2">The sequence shown here is derived from an EMBL/GenBank/DDBJ whole genome shotgun (WGS) entry which is preliminary data.</text>
</comment>
<feature type="region of interest" description="Disordered" evidence="1">
    <location>
        <begin position="107"/>
        <end position="127"/>
    </location>
</feature>
<evidence type="ECO:0000313" key="2">
    <source>
        <dbReference type="EMBL" id="PHT52527.1"/>
    </source>
</evidence>
<proteinExistence type="predicted"/>
<reference evidence="2 3" key="1">
    <citation type="journal article" date="2017" name="Genome Biol.">
        <title>New reference genome sequences of hot pepper reveal the massive evolution of plant disease-resistance genes by retroduplication.</title>
        <authorList>
            <person name="Kim S."/>
            <person name="Park J."/>
            <person name="Yeom S.I."/>
            <person name="Kim Y.M."/>
            <person name="Seo E."/>
            <person name="Kim K.T."/>
            <person name="Kim M.S."/>
            <person name="Lee J.M."/>
            <person name="Cheong K."/>
            <person name="Shin H.S."/>
            <person name="Kim S.B."/>
            <person name="Han K."/>
            <person name="Lee J."/>
            <person name="Park M."/>
            <person name="Lee H.A."/>
            <person name="Lee H.Y."/>
            <person name="Lee Y."/>
            <person name="Oh S."/>
            <person name="Lee J.H."/>
            <person name="Choi E."/>
            <person name="Choi E."/>
            <person name="Lee S.E."/>
            <person name="Jeon J."/>
            <person name="Kim H."/>
            <person name="Choi G."/>
            <person name="Song H."/>
            <person name="Lee J."/>
            <person name="Lee S.C."/>
            <person name="Kwon J.K."/>
            <person name="Lee H.Y."/>
            <person name="Koo N."/>
            <person name="Hong Y."/>
            <person name="Kim R.W."/>
            <person name="Kang W.H."/>
            <person name="Huh J.H."/>
            <person name="Kang B.C."/>
            <person name="Yang T.J."/>
            <person name="Lee Y.H."/>
            <person name="Bennetzen J.L."/>
            <person name="Choi D."/>
        </authorList>
    </citation>
    <scope>NUCLEOTIDE SEQUENCE [LARGE SCALE GENOMIC DNA]</scope>
    <source>
        <strain evidence="3">cv. PBC81</strain>
    </source>
</reference>
<dbReference type="Proteomes" id="UP000224567">
    <property type="component" value="Unassembled WGS sequence"/>
</dbReference>
<dbReference type="EMBL" id="MLFT02000003">
    <property type="protein sequence ID" value="PHT52527.1"/>
    <property type="molecule type" value="Genomic_DNA"/>
</dbReference>
<keyword evidence="3" id="KW-1185">Reference proteome</keyword>
<protein>
    <submittedName>
        <fullName evidence="2">Uncharacterized protein</fullName>
    </submittedName>
</protein>
<evidence type="ECO:0000256" key="1">
    <source>
        <dbReference type="SAM" id="MobiDB-lite"/>
    </source>
</evidence>
<organism evidence="2 3">
    <name type="scientific">Capsicum baccatum</name>
    <name type="common">Peruvian pepper</name>
    <dbReference type="NCBI Taxonomy" id="33114"/>
    <lineage>
        <taxon>Eukaryota</taxon>
        <taxon>Viridiplantae</taxon>
        <taxon>Streptophyta</taxon>
        <taxon>Embryophyta</taxon>
        <taxon>Tracheophyta</taxon>
        <taxon>Spermatophyta</taxon>
        <taxon>Magnoliopsida</taxon>
        <taxon>eudicotyledons</taxon>
        <taxon>Gunneridae</taxon>
        <taxon>Pentapetalae</taxon>
        <taxon>asterids</taxon>
        <taxon>lamiids</taxon>
        <taxon>Solanales</taxon>
        <taxon>Solanaceae</taxon>
        <taxon>Solanoideae</taxon>
        <taxon>Capsiceae</taxon>
        <taxon>Capsicum</taxon>
    </lineage>
</organism>
<sequence length="355" mass="39123">MGQRKSKPNRSVGILEGEVPKGKLNGKTEAGNAEKDDSFVVEVPYFVEIDRSNWYLLRFRVSNVNEYLTRIKLGHWPVLSAGNICLEIVTKQEKEGLEETNVLVVGNFDGPDEGDGKGKTSVVGESANGDNIENLLSESSDEMGKTSTAAAGEPAIGDNVVDENMLSESVFVFSNEVELKDVSLIEQALNLYLNNVTGRTSTDPFCFTMWSVFFQRIGEGKRKTPTAATVDGESAFDDNIADENLHPETEARYGYQVAAHADIGLASGPDESSSAARKLSRFDVASFYEAIKPSKEEPMLDDDLPGLLPKLRPYQHRAAYWMVQREKRNSDGSLQSKINHFISPLCMPLSLIDQT</sequence>
<accession>A0A2G2X4Y1</accession>
<dbReference type="PANTHER" id="PTHR45865">
    <property type="entry name" value="E3 UBIQUITIN-PROTEIN LIGASE SHPRH FAMILY MEMBER"/>
    <property type="match status" value="1"/>
</dbReference>
<dbReference type="STRING" id="33114.A0A2G2X4Y1"/>
<name>A0A2G2X4Y1_CAPBA</name>